<dbReference type="AlphaFoldDB" id="A0A1G9WYK5"/>
<keyword evidence="3 16" id="KW-0121">Carboxypeptidase</keyword>
<evidence type="ECO:0000256" key="14">
    <source>
        <dbReference type="PROSITE-ProRule" id="PRU01379"/>
    </source>
</evidence>
<evidence type="ECO:0000256" key="2">
    <source>
        <dbReference type="ARBA" id="ARBA00005988"/>
    </source>
</evidence>
<comment type="catalytic activity">
    <reaction evidence="10">
        <text>Releases a C-terminal residue, which may be hydrophobic or positively charged.</text>
        <dbReference type="EC" id="3.4.17.18"/>
    </reaction>
</comment>
<evidence type="ECO:0000256" key="8">
    <source>
        <dbReference type="ARBA" id="ARBA00022833"/>
    </source>
</evidence>
<evidence type="ECO:0000256" key="9">
    <source>
        <dbReference type="ARBA" id="ARBA00023049"/>
    </source>
</evidence>
<keyword evidence="5" id="KW-0479">Metal-binding</keyword>
<evidence type="ECO:0000256" key="13">
    <source>
        <dbReference type="ARBA" id="ARBA00074273"/>
    </source>
</evidence>
<dbReference type="GO" id="GO:0006508">
    <property type="term" value="P:proteolysis"/>
    <property type="evidence" value="ECO:0007669"/>
    <property type="project" value="UniProtKB-KW"/>
</dbReference>
<protein>
    <recommendedName>
        <fullName evidence="13">Zinc carboxypeptidase</fullName>
        <ecNumber evidence="12">3.4.17.18</ecNumber>
    </recommendedName>
</protein>
<dbReference type="STRING" id="211114.SAMN04489726_3885"/>
<dbReference type="Pfam" id="PF00246">
    <property type="entry name" value="Peptidase_M14"/>
    <property type="match status" value="1"/>
</dbReference>
<feature type="active site" description="Proton donor/acceptor" evidence="14">
    <location>
        <position position="382"/>
    </location>
</feature>
<dbReference type="InterPro" id="IPR033810">
    <property type="entry name" value="Carboxypeptidase_T"/>
</dbReference>
<dbReference type="EC" id="3.4.17.18" evidence="12"/>
<evidence type="ECO:0000256" key="11">
    <source>
        <dbReference type="ARBA" id="ARBA00055464"/>
    </source>
</evidence>
<evidence type="ECO:0000256" key="3">
    <source>
        <dbReference type="ARBA" id="ARBA00022645"/>
    </source>
</evidence>
<dbReference type="GO" id="GO:0004181">
    <property type="term" value="F:metallocarboxypeptidase activity"/>
    <property type="evidence" value="ECO:0007669"/>
    <property type="project" value="InterPro"/>
</dbReference>
<evidence type="ECO:0000313" key="17">
    <source>
        <dbReference type="Proteomes" id="UP000183376"/>
    </source>
</evidence>
<dbReference type="eggNOG" id="COG2866">
    <property type="taxonomic scope" value="Bacteria"/>
</dbReference>
<dbReference type="PANTHER" id="PTHR11705">
    <property type="entry name" value="PROTEASE FAMILY M14 CARBOXYPEPTIDASE A,B"/>
    <property type="match status" value="1"/>
</dbReference>
<dbReference type="RefSeq" id="WP_043812446.1">
    <property type="nucleotide sequence ID" value="NZ_JOEF01000016.1"/>
</dbReference>
<evidence type="ECO:0000259" key="15">
    <source>
        <dbReference type="PROSITE" id="PS52035"/>
    </source>
</evidence>
<evidence type="ECO:0000256" key="7">
    <source>
        <dbReference type="ARBA" id="ARBA00022801"/>
    </source>
</evidence>
<dbReference type="InterPro" id="IPR000834">
    <property type="entry name" value="Peptidase_M14"/>
</dbReference>
<keyword evidence="7" id="KW-0378">Hydrolase</keyword>
<dbReference type="GO" id="GO:0005615">
    <property type="term" value="C:extracellular space"/>
    <property type="evidence" value="ECO:0007669"/>
    <property type="project" value="TreeGrafter"/>
</dbReference>
<gene>
    <name evidence="16" type="ORF">SAMN04489726_3885</name>
</gene>
<dbReference type="PROSITE" id="PS52035">
    <property type="entry name" value="PEPTIDASE_M14"/>
    <property type="match status" value="1"/>
</dbReference>
<name>A0A1G9WYK5_ALLAB</name>
<dbReference type="EMBL" id="LT629701">
    <property type="protein sequence ID" value="SDM89547.1"/>
    <property type="molecule type" value="Genomic_DNA"/>
</dbReference>
<dbReference type="Proteomes" id="UP000183376">
    <property type="component" value="Chromosome I"/>
</dbReference>
<evidence type="ECO:0000256" key="6">
    <source>
        <dbReference type="ARBA" id="ARBA00022729"/>
    </source>
</evidence>
<dbReference type="SMART" id="SM00631">
    <property type="entry name" value="Zn_pept"/>
    <property type="match status" value="1"/>
</dbReference>
<keyword evidence="17" id="KW-1185">Reference proteome</keyword>
<sequence>MATRLGLRAVAVGACLAVIVPAYGLATMPEAETVYTVDGVAGTDARTEVVSSGADVLGVDHAEMTVSALPGEAKLLRDKGFKLTPIGDRARQLAERSGPGVTPRDFPPADAGYHNYAELTAELQKTARDFPDLAKVSSVGKSHEGKDVWLVKLSANVATDENEPETIFTCNQHAREHLSAEMCLRRIVQRFTTGYATDPAVKKLMDSREIWVLPMVNPDGIEYDVSTGTYKSWRLNRQPNPGSSRIGTDLNRNWGHKWGCCGGSSSTPGSETYRGAGPFSAPETKVISDFVNSRVVGGKQQITTHIDWHTYGELVMWPYGYTKDDTTPDLNSEHLRAFKELGTQMAASNRYKPQQASDLYITDGGVRDWMWGRHRIWSYTFEMFGGQYGFYPPDEVIDRETSRNDKAVELMLTYADCVPRIVGGTCG</sequence>
<evidence type="ECO:0000256" key="5">
    <source>
        <dbReference type="ARBA" id="ARBA00022723"/>
    </source>
</evidence>
<evidence type="ECO:0000256" key="4">
    <source>
        <dbReference type="ARBA" id="ARBA00022670"/>
    </source>
</evidence>
<reference evidence="16 17" key="1">
    <citation type="submission" date="2016-10" db="EMBL/GenBank/DDBJ databases">
        <authorList>
            <person name="de Groot N.N."/>
        </authorList>
    </citation>
    <scope>NUCLEOTIDE SEQUENCE [LARGE SCALE GENOMIC DNA]</scope>
    <source>
        <strain evidence="16 17">DSM 44149</strain>
    </source>
</reference>
<accession>A0A1G9WYK5</accession>
<dbReference type="FunFam" id="3.40.630.10:FF:000084">
    <property type="entry name" value="Carboxypeptidase B2"/>
    <property type="match status" value="1"/>
</dbReference>
<dbReference type="PRINTS" id="PR00765">
    <property type="entry name" value="CRBOXYPTASEA"/>
</dbReference>
<feature type="domain" description="Peptidase M14" evidence="15">
    <location>
        <begin position="112"/>
        <end position="415"/>
    </location>
</feature>
<dbReference type="Gene3D" id="3.40.630.10">
    <property type="entry name" value="Zn peptidases"/>
    <property type="match status" value="1"/>
</dbReference>
<organism evidence="16 17">
    <name type="scientific">Allokutzneria albata</name>
    <name type="common">Kibdelosporangium albatum</name>
    <dbReference type="NCBI Taxonomy" id="211114"/>
    <lineage>
        <taxon>Bacteria</taxon>
        <taxon>Bacillati</taxon>
        <taxon>Actinomycetota</taxon>
        <taxon>Actinomycetes</taxon>
        <taxon>Pseudonocardiales</taxon>
        <taxon>Pseudonocardiaceae</taxon>
        <taxon>Allokutzneria</taxon>
    </lineage>
</organism>
<keyword evidence="8" id="KW-0862">Zinc</keyword>
<comment type="cofactor">
    <cofactor evidence="1">
        <name>Zn(2+)</name>
        <dbReference type="ChEBI" id="CHEBI:29105"/>
    </cofactor>
</comment>
<proteinExistence type="inferred from homology"/>
<dbReference type="GO" id="GO:0008270">
    <property type="term" value="F:zinc ion binding"/>
    <property type="evidence" value="ECO:0007669"/>
    <property type="project" value="InterPro"/>
</dbReference>
<dbReference type="CDD" id="cd03859">
    <property type="entry name" value="M14_CPT"/>
    <property type="match status" value="1"/>
</dbReference>
<keyword evidence="6" id="KW-0732">Signal</keyword>
<comment type="function">
    <text evidence="11">Carboxypeptidase that possesses the specificities of both mammalian Cpase A and B. Thus shows broad substrate specificity, being able to cleave Cbz-Gly-Leu, Cbz-Gly-Val, Cbz-Gly-Phe, Cbz-Gly-Lys and Bz-Gly-Arg in vitro.</text>
</comment>
<keyword evidence="9" id="KW-0482">Metalloprotease</keyword>
<evidence type="ECO:0000313" key="16">
    <source>
        <dbReference type="EMBL" id="SDM89547.1"/>
    </source>
</evidence>
<keyword evidence="4" id="KW-0645">Protease</keyword>
<evidence type="ECO:0000256" key="10">
    <source>
        <dbReference type="ARBA" id="ARBA00050859"/>
    </source>
</evidence>
<evidence type="ECO:0000256" key="12">
    <source>
        <dbReference type="ARBA" id="ARBA00066554"/>
    </source>
</evidence>
<dbReference type="SUPFAM" id="SSF53187">
    <property type="entry name" value="Zn-dependent exopeptidases"/>
    <property type="match status" value="1"/>
</dbReference>
<comment type="similarity">
    <text evidence="2 14">Belongs to the peptidase M14 family.</text>
</comment>
<dbReference type="PANTHER" id="PTHR11705:SF143">
    <property type="entry name" value="SLL0236 PROTEIN"/>
    <property type="match status" value="1"/>
</dbReference>
<evidence type="ECO:0000256" key="1">
    <source>
        <dbReference type="ARBA" id="ARBA00001947"/>
    </source>
</evidence>